<comment type="subcellular location">
    <subcellularLocation>
        <location evidence="1">Cell membrane</location>
        <topology evidence="1">Multi-pass membrane protein</topology>
    </subcellularLocation>
</comment>
<evidence type="ECO:0000256" key="5">
    <source>
        <dbReference type="ARBA" id="ARBA00022989"/>
    </source>
</evidence>
<reference evidence="9" key="2">
    <citation type="submission" date="2023-04" db="EMBL/GenBank/DDBJ databases">
        <authorList>
            <person name="Beletskiy A.V."/>
            <person name="Mardanov A.V."/>
            <person name="Ravin N.V."/>
        </authorList>
    </citation>
    <scope>NUCLEOTIDE SEQUENCE</scope>
    <source>
        <strain evidence="9">GKL-01</strain>
    </source>
</reference>
<keyword evidence="3" id="KW-1003">Cell membrane</keyword>
<name>A0AA95H5B5_9GAMM</name>
<feature type="transmembrane region" description="Helical" evidence="7">
    <location>
        <begin position="113"/>
        <end position="136"/>
    </location>
</feature>
<evidence type="ECO:0000259" key="8">
    <source>
        <dbReference type="Pfam" id="PF03458"/>
    </source>
</evidence>
<gene>
    <name evidence="9" type="ORF">QJT80_10145</name>
</gene>
<dbReference type="PANTHER" id="PTHR30506:SF3">
    <property type="entry name" value="UPF0126 INNER MEMBRANE PROTEIN YADS-RELATED"/>
    <property type="match status" value="1"/>
</dbReference>
<protein>
    <submittedName>
        <fullName evidence="9">Trimeric intracellular cation channel family protein</fullName>
    </submittedName>
</protein>
<feature type="domain" description="Glycine transporter" evidence="8">
    <location>
        <begin position="91"/>
        <end position="163"/>
    </location>
</feature>
<dbReference type="PANTHER" id="PTHR30506">
    <property type="entry name" value="INNER MEMBRANE PROTEIN"/>
    <property type="match status" value="1"/>
</dbReference>
<proteinExistence type="inferred from homology"/>
<keyword evidence="4 7" id="KW-0812">Transmembrane</keyword>
<dbReference type="InterPro" id="IPR005115">
    <property type="entry name" value="Gly_transporter"/>
</dbReference>
<comment type="similarity">
    <text evidence="2">Belongs to the UPF0126 family.</text>
</comment>
<evidence type="ECO:0000256" key="1">
    <source>
        <dbReference type="ARBA" id="ARBA00004651"/>
    </source>
</evidence>
<evidence type="ECO:0000256" key="7">
    <source>
        <dbReference type="SAM" id="Phobius"/>
    </source>
</evidence>
<feature type="transmembrane region" description="Helical" evidence="7">
    <location>
        <begin position="172"/>
        <end position="193"/>
    </location>
</feature>
<organism evidence="9">
    <name type="scientific">Candidatus Thiocaldithrix dubininis</name>
    <dbReference type="NCBI Taxonomy" id="3080823"/>
    <lineage>
        <taxon>Bacteria</taxon>
        <taxon>Pseudomonadati</taxon>
        <taxon>Pseudomonadota</taxon>
        <taxon>Gammaproteobacteria</taxon>
        <taxon>Thiotrichales</taxon>
        <taxon>Thiotrichaceae</taxon>
        <taxon>Candidatus Thiocaldithrix</taxon>
    </lineage>
</organism>
<feature type="transmembrane region" description="Helical" evidence="7">
    <location>
        <begin position="62"/>
        <end position="79"/>
    </location>
</feature>
<evidence type="ECO:0000313" key="9">
    <source>
        <dbReference type="EMBL" id="WGZ89863.1"/>
    </source>
</evidence>
<dbReference type="AlphaFoldDB" id="A0AA95H5B5"/>
<dbReference type="GO" id="GO:0005886">
    <property type="term" value="C:plasma membrane"/>
    <property type="evidence" value="ECO:0007669"/>
    <property type="project" value="UniProtKB-SubCell"/>
</dbReference>
<keyword evidence="5 7" id="KW-1133">Transmembrane helix</keyword>
<dbReference type="KEGG" id="tdu:QJT80_10145"/>
<reference evidence="9" key="1">
    <citation type="journal article" date="2023" name="Int. J. Mol. Sci.">
        <title>Metagenomics Revealed a New Genus 'Candidatus Thiocaldithrix dubininis' gen. nov., sp. nov. and a New Species 'Candidatus Thiothrix putei' sp. nov. in the Family Thiotrichaceae, Some Members of Which Have Traits of Both Na+- and H+-Motive Energetics.</title>
        <authorList>
            <person name="Ravin N.V."/>
            <person name="Muntyan M.S."/>
            <person name="Smolyakov D.D."/>
            <person name="Rudenko T.S."/>
            <person name="Beletsky A.V."/>
            <person name="Mardanov A.V."/>
            <person name="Grabovich M.Y."/>
        </authorList>
    </citation>
    <scope>NUCLEOTIDE SEQUENCE</scope>
    <source>
        <strain evidence="9">GKL-01</strain>
    </source>
</reference>
<dbReference type="Proteomes" id="UP001300672">
    <property type="component" value="Chromosome"/>
</dbReference>
<feature type="transmembrane region" description="Helical" evidence="7">
    <location>
        <begin position="148"/>
        <end position="166"/>
    </location>
</feature>
<evidence type="ECO:0000256" key="2">
    <source>
        <dbReference type="ARBA" id="ARBA00008193"/>
    </source>
</evidence>
<evidence type="ECO:0000256" key="3">
    <source>
        <dbReference type="ARBA" id="ARBA00022475"/>
    </source>
</evidence>
<feature type="domain" description="Glycine transporter" evidence="8">
    <location>
        <begin position="5"/>
        <end position="78"/>
    </location>
</feature>
<evidence type="ECO:0000256" key="6">
    <source>
        <dbReference type="ARBA" id="ARBA00023136"/>
    </source>
</evidence>
<accession>A0AA95H5B5</accession>
<feature type="transmembrane region" description="Helical" evidence="7">
    <location>
        <begin position="88"/>
        <end position="107"/>
    </location>
</feature>
<evidence type="ECO:0000256" key="4">
    <source>
        <dbReference type="ARBA" id="ARBA00022692"/>
    </source>
</evidence>
<keyword evidence="6 7" id="KW-0472">Membrane</keyword>
<dbReference type="Pfam" id="PF03458">
    <property type="entry name" value="Gly_transporter"/>
    <property type="match status" value="2"/>
</dbReference>
<dbReference type="EMBL" id="CP124755">
    <property type="protein sequence ID" value="WGZ89863.1"/>
    <property type="molecule type" value="Genomic_DNA"/>
</dbReference>
<sequence>MLLYFLDLLGVAVFAISGALSAGQKNFDVFGVYVVATVTAIGGGSLRDVLLDRHPLAWIQDANYLWTIGLASLLTLLYTRRFTPPQRVLLIADALGVAMFAIMGARIAEHQGLAPLIVIVMGTITGIAGGIMRDLLCAEIPLVLRREIYATAIIAGISAYLIAERLQLDPQLAIGLGMLTIILIRLWAIYFNAHLPSFDWLNRKT</sequence>